<dbReference type="EMBL" id="MHVS01000005">
    <property type="protein sequence ID" value="OHA96363.1"/>
    <property type="molecule type" value="Genomic_DNA"/>
</dbReference>
<comment type="caution">
    <text evidence="10">The sequence shown here is derived from an EMBL/GenBank/DDBJ whole genome shotgun (WGS) entry which is preliminary data.</text>
</comment>
<dbReference type="GO" id="GO:0016117">
    <property type="term" value="P:carotenoid biosynthetic process"/>
    <property type="evidence" value="ECO:0007669"/>
    <property type="project" value="UniProtKB-KW"/>
</dbReference>
<dbReference type="GO" id="GO:0016020">
    <property type="term" value="C:membrane"/>
    <property type="evidence" value="ECO:0007669"/>
    <property type="project" value="UniProtKB-SubCell"/>
</dbReference>
<evidence type="ECO:0000256" key="7">
    <source>
        <dbReference type="ARBA" id="ARBA00023235"/>
    </source>
</evidence>
<dbReference type="Pfam" id="PF18916">
    <property type="entry name" value="Lycopene_cyc"/>
    <property type="match status" value="1"/>
</dbReference>
<keyword evidence="4" id="KW-0125">Carotenoid biosynthesis</keyword>
<dbReference type="Proteomes" id="UP000177279">
    <property type="component" value="Unassembled WGS sequence"/>
</dbReference>
<dbReference type="AlphaFoldDB" id="A0A1G2TGM5"/>
<evidence type="ECO:0000313" key="10">
    <source>
        <dbReference type="EMBL" id="OHA96363.1"/>
    </source>
</evidence>
<protein>
    <recommendedName>
        <fullName evidence="9">Lycopene cyclase domain-containing protein</fullName>
    </recommendedName>
</protein>
<dbReference type="NCBIfam" id="TIGR03462">
    <property type="entry name" value="CarR_dom_SF"/>
    <property type="match status" value="1"/>
</dbReference>
<evidence type="ECO:0000256" key="1">
    <source>
        <dbReference type="ARBA" id="ARBA00004141"/>
    </source>
</evidence>
<reference evidence="10 11" key="1">
    <citation type="journal article" date="2016" name="Nat. Commun.">
        <title>Thousands of microbial genomes shed light on interconnected biogeochemical processes in an aquifer system.</title>
        <authorList>
            <person name="Anantharaman K."/>
            <person name="Brown C.T."/>
            <person name="Hug L.A."/>
            <person name="Sharon I."/>
            <person name="Castelle C.J."/>
            <person name="Probst A.J."/>
            <person name="Thomas B.C."/>
            <person name="Singh A."/>
            <person name="Wilkins M.J."/>
            <person name="Karaoz U."/>
            <person name="Brodie E.L."/>
            <person name="Williams K.H."/>
            <person name="Hubbard S.S."/>
            <person name="Banfield J.F."/>
        </authorList>
    </citation>
    <scope>NUCLEOTIDE SEQUENCE [LARGE SCALE GENOMIC DNA]</scope>
</reference>
<name>A0A1G2TGM5_9BACT</name>
<evidence type="ECO:0000256" key="5">
    <source>
        <dbReference type="ARBA" id="ARBA00022989"/>
    </source>
</evidence>
<evidence type="ECO:0000259" key="9">
    <source>
        <dbReference type="Pfam" id="PF18916"/>
    </source>
</evidence>
<accession>A0A1G2TGM5</accession>
<evidence type="ECO:0000256" key="2">
    <source>
        <dbReference type="ARBA" id="ARBA00004829"/>
    </source>
</evidence>
<feature type="domain" description="Lycopene cyclase" evidence="9">
    <location>
        <begin position="5"/>
        <end position="99"/>
    </location>
</feature>
<keyword evidence="3 8" id="KW-0812">Transmembrane</keyword>
<keyword evidence="5 8" id="KW-1133">Transmembrane helix</keyword>
<evidence type="ECO:0000256" key="3">
    <source>
        <dbReference type="ARBA" id="ARBA00022692"/>
    </source>
</evidence>
<evidence type="ECO:0000256" key="6">
    <source>
        <dbReference type="ARBA" id="ARBA00023136"/>
    </source>
</evidence>
<evidence type="ECO:0000313" key="11">
    <source>
        <dbReference type="Proteomes" id="UP000177279"/>
    </source>
</evidence>
<comment type="pathway">
    <text evidence="2">Carotenoid biosynthesis.</text>
</comment>
<organism evidence="10 11">
    <name type="scientific">Candidatus Zambryskibacteria bacterium RIFCSPHIGHO2_02_FULL_43_37</name>
    <dbReference type="NCBI Taxonomy" id="1802749"/>
    <lineage>
        <taxon>Bacteria</taxon>
        <taxon>Candidatus Zambryskiibacteriota</taxon>
    </lineage>
</organism>
<comment type="subcellular location">
    <subcellularLocation>
        <location evidence="1">Membrane</location>
        <topology evidence="1">Multi-pass membrane protein</topology>
    </subcellularLocation>
</comment>
<proteinExistence type="predicted"/>
<evidence type="ECO:0000256" key="8">
    <source>
        <dbReference type="SAM" id="Phobius"/>
    </source>
</evidence>
<keyword evidence="6 8" id="KW-0472">Membrane</keyword>
<feature type="transmembrane region" description="Helical" evidence="8">
    <location>
        <begin position="31"/>
        <end position="51"/>
    </location>
</feature>
<sequence>MKRFYYLTTLIFVFCIPAAASYFFLKEHVSIGALIPFIVLITIMGSIWDVWATRHSKKDRVWLWQFNHSDTLGIKFLGLPIEEYLFYVTSGTYVVFMWEGMKLIRNQGLTEAYIMVGGMAVWTFISITIPYIFSPKGDRLIN</sequence>
<dbReference type="GO" id="GO:0045436">
    <property type="term" value="F:lycopene beta cyclase activity"/>
    <property type="evidence" value="ECO:0007669"/>
    <property type="project" value="UniProtKB-ARBA"/>
</dbReference>
<feature type="transmembrane region" description="Helical" evidence="8">
    <location>
        <begin position="84"/>
        <end position="101"/>
    </location>
</feature>
<dbReference type="GO" id="GO:0016872">
    <property type="term" value="F:intramolecular lyase activity"/>
    <property type="evidence" value="ECO:0007669"/>
    <property type="project" value="InterPro"/>
</dbReference>
<keyword evidence="7" id="KW-0413">Isomerase</keyword>
<feature type="transmembrane region" description="Helical" evidence="8">
    <location>
        <begin position="5"/>
        <end position="25"/>
    </location>
</feature>
<feature type="transmembrane region" description="Helical" evidence="8">
    <location>
        <begin position="113"/>
        <end position="133"/>
    </location>
</feature>
<evidence type="ECO:0000256" key="4">
    <source>
        <dbReference type="ARBA" id="ARBA00022746"/>
    </source>
</evidence>
<dbReference type="InterPro" id="IPR017825">
    <property type="entry name" value="Lycopene_cyclase_dom"/>
</dbReference>
<gene>
    <name evidence="10" type="ORF">A3D49_00515</name>
</gene>